<sequence>MGIFKKKFPLENLDFLNKALQVARDSLESGSENEDENIDRKKEDDNEGMISDGPSKGDADEKEKVTGKDLENQETNFSDDDRDR</sequence>
<accession>A0ACC1Y5L8</accession>
<evidence type="ECO:0000313" key="2">
    <source>
        <dbReference type="Proteomes" id="UP001164539"/>
    </source>
</evidence>
<gene>
    <name evidence="1" type="ORF">OWV82_010441</name>
</gene>
<organism evidence="1 2">
    <name type="scientific">Melia azedarach</name>
    <name type="common">Chinaberry tree</name>
    <dbReference type="NCBI Taxonomy" id="155640"/>
    <lineage>
        <taxon>Eukaryota</taxon>
        <taxon>Viridiplantae</taxon>
        <taxon>Streptophyta</taxon>
        <taxon>Embryophyta</taxon>
        <taxon>Tracheophyta</taxon>
        <taxon>Spermatophyta</taxon>
        <taxon>Magnoliopsida</taxon>
        <taxon>eudicotyledons</taxon>
        <taxon>Gunneridae</taxon>
        <taxon>Pentapetalae</taxon>
        <taxon>rosids</taxon>
        <taxon>malvids</taxon>
        <taxon>Sapindales</taxon>
        <taxon>Meliaceae</taxon>
        <taxon>Melia</taxon>
    </lineage>
</organism>
<dbReference type="Proteomes" id="UP001164539">
    <property type="component" value="Chromosome 5"/>
</dbReference>
<comment type="caution">
    <text evidence="1">The sequence shown here is derived from an EMBL/GenBank/DDBJ whole genome shotgun (WGS) entry which is preliminary data.</text>
</comment>
<name>A0ACC1Y5L8_MELAZ</name>
<dbReference type="EMBL" id="CM051398">
    <property type="protein sequence ID" value="KAJ4718805.1"/>
    <property type="molecule type" value="Genomic_DNA"/>
</dbReference>
<protein>
    <submittedName>
        <fullName evidence="1">Uncharacterized protein</fullName>
    </submittedName>
</protein>
<reference evidence="1 2" key="1">
    <citation type="journal article" date="2023" name="Science">
        <title>Complex scaffold remodeling in plant triterpene biosynthesis.</title>
        <authorList>
            <person name="De La Pena R."/>
            <person name="Hodgson H."/>
            <person name="Liu J.C."/>
            <person name="Stephenson M.J."/>
            <person name="Martin A.C."/>
            <person name="Owen C."/>
            <person name="Harkess A."/>
            <person name="Leebens-Mack J."/>
            <person name="Jimenez L.E."/>
            <person name="Osbourn A."/>
            <person name="Sattely E.S."/>
        </authorList>
    </citation>
    <scope>NUCLEOTIDE SEQUENCE [LARGE SCALE GENOMIC DNA]</scope>
    <source>
        <strain evidence="2">cv. JPN11</strain>
        <tissue evidence="1">Leaf</tissue>
    </source>
</reference>
<keyword evidence="2" id="KW-1185">Reference proteome</keyword>
<evidence type="ECO:0000313" key="1">
    <source>
        <dbReference type="EMBL" id="KAJ4718805.1"/>
    </source>
</evidence>
<proteinExistence type="predicted"/>